<evidence type="ECO:0000313" key="3">
    <source>
        <dbReference type="EMBL" id="GAA0878265.1"/>
    </source>
</evidence>
<proteinExistence type="predicted"/>
<accession>A0ABN1MYE7</accession>
<evidence type="ECO:0000259" key="2">
    <source>
        <dbReference type="Pfam" id="PF07859"/>
    </source>
</evidence>
<sequence>MARRKVVTVVIDYPLAPDYKVYTMEKAVVQAVNWIEENIEGYGGDPEQIYISGHSAGAHLAALTAMKASLFPEGTPIKGAILNDPGGLDMDRYLADSGQTTGKKYLKAFTQDPQVWKENSPINFLGNTDVPMIIMEGGNTYPSITQTVGIFRKAAEEKGIPLEYSFYPRKHHIPMMTQFFFTWTRGYRDVLGFIEEQGQSQKAVIGPSVQ</sequence>
<dbReference type="InterPro" id="IPR013094">
    <property type="entry name" value="AB_hydrolase_3"/>
</dbReference>
<name>A0ABN1MYE7_9BACT</name>
<dbReference type="Gene3D" id="3.40.50.1820">
    <property type="entry name" value="alpha/beta hydrolase"/>
    <property type="match status" value="1"/>
</dbReference>
<gene>
    <name evidence="3" type="ORF">GCM10009119_12330</name>
</gene>
<evidence type="ECO:0000313" key="4">
    <source>
        <dbReference type="Proteomes" id="UP001500469"/>
    </source>
</evidence>
<dbReference type="PANTHER" id="PTHR48081">
    <property type="entry name" value="AB HYDROLASE SUPERFAMILY PROTEIN C4A8.06C"/>
    <property type="match status" value="1"/>
</dbReference>
<organism evidence="3 4">
    <name type="scientific">Algoriphagus jejuensis</name>
    <dbReference type="NCBI Taxonomy" id="419934"/>
    <lineage>
        <taxon>Bacteria</taxon>
        <taxon>Pseudomonadati</taxon>
        <taxon>Bacteroidota</taxon>
        <taxon>Cytophagia</taxon>
        <taxon>Cytophagales</taxon>
        <taxon>Cyclobacteriaceae</taxon>
        <taxon>Algoriphagus</taxon>
    </lineage>
</organism>
<dbReference type="SUPFAM" id="SSF53474">
    <property type="entry name" value="alpha/beta-Hydrolases"/>
    <property type="match status" value="1"/>
</dbReference>
<evidence type="ECO:0000256" key="1">
    <source>
        <dbReference type="ARBA" id="ARBA00022801"/>
    </source>
</evidence>
<dbReference type="EMBL" id="BAAAFI010000004">
    <property type="protein sequence ID" value="GAA0878265.1"/>
    <property type="molecule type" value="Genomic_DNA"/>
</dbReference>
<dbReference type="InterPro" id="IPR050300">
    <property type="entry name" value="GDXG_lipolytic_enzyme"/>
</dbReference>
<dbReference type="InterPro" id="IPR029058">
    <property type="entry name" value="AB_hydrolase_fold"/>
</dbReference>
<keyword evidence="4" id="KW-1185">Reference proteome</keyword>
<dbReference type="Proteomes" id="UP001500469">
    <property type="component" value="Unassembled WGS sequence"/>
</dbReference>
<reference evidence="3 4" key="1">
    <citation type="journal article" date="2019" name="Int. J. Syst. Evol. Microbiol.">
        <title>The Global Catalogue of Microorganisms (GCM) 10K type strain sequencing project: providing services to taxonomists for standard genome sequencing and annotation.</title>
        <authorList>
            <consortium name="The Broad Institute Genomics Platform"/>
            <consortium name="The Broad Institute Genome Sequencing Center for Infectious Disease"/>
            <person name="Wu L."/>
            <person name="Ma J."/>
        </authorList>
    </citation>
    <scope>NUCLEOTIDE SEQUENCE [LARGE SCALE GENOMIC DNA]</scope>
    <source>
        <strain evidence="3 4">JCM 16112</strain>
    </source>
</reference>
<feature type="domain" description="Alpha/beta hydrolase fold-3" evidence="2">
    <location>
        <begin position="5"/>
        <end position="103"/>
    </location>
</feature>
<dbReference type="PANTHER" id="PTHR48081:SF33">
    <property type="entry name" value="KYNURENINE FORMAMIDASE"/>
    <property type="match status" value="1"/>
</dbReference>
<keyword evidence="1" id="KW-0378">Hydrolase</keyword>
<dbReference type="Pfam" id="PF07859">
    <property type="entry name" value="Abhydrolase_3"/>
    <property type="match status" value="1"/>
</dbReference>
<comment type="caution">
    <text evidence="3">The sequence shown here is derived from an EMBL/GenBank/DDBJ whole genome shotgun (WGS) entry which is preliminary data.</text>
</comment>
<protein>
    <recommendedName>
        <fullName evidence="2">Alpha/beta hydrolase fold-3 domain-containing protein</fullName>
    </recommendedName>
</protein>